<accession>A0A161LEK4</accession>
<evidence type="ECO:0000313" key="2">
    <source>
        <dbReference type="EMBL" id="GAT63105.1"/>
    </source>
</evidence>
<evidence type="ECO:0000256" key="1">
    <source>
        <dbReference type="SAM" id="SignalP"/>
    </source>
</evidence>
<gene>
    <name evidence="2" type="ORF">PJIAN_3419</name>
</gene>
<dbReference type="OrthoDB" id="9904036at2"/>
<evidence type="ECO:0008006" key="4">
    <source>
        <dbReference type="Google" id="ProtNLM"/>
    </source>
</evidence>
<dbReference type="AlphaFoldDB" id="A0A161LEK4"/>
<dbReference type="STRING" id="681398.PJIAN_3419"/>
<comment type="caution">
    <text evidence="2">The sequence shown here is derived from an EMBL/GenBank/DDBJ whole genome shotgun (WGS) entry which is preliminary data.</text>
</comment>
<organism evidence="2 3">
    <name type="scientific">Paludibacter jiangxiensis</name>
    <dbReference type="NCBI Taxonomy" id="681398"/>
    <lineage>
        <taxon>Bacteria</taxon>
        <taxon>Pseudomonadati</taxon>
        <taxon>Bacteroidota</taxon>
        <taxon>Bacteroidia</taxon>
        <taxon>Bacteroidales</taxon>
        <taxon>Paludibacteraceae</taxon>
        <taxon>Paludibacter</taxon>
    </lineage>
</organism>
<name>A0A161LEK4_9BACT</name>
<reference evidence="3" key="1">
    <citation type="submission" date="2016-04" db="EMBL/GenBank/DDBJ databases">
        <title>Draft genome sequence of Paludibacter jiangxiensis strain NM7.</title>
        <authorList>
            <person name="Qiu Y."/>
            <person name="Matsuura N."/>
            <person name="Ohashi A."/>
            <person name="Tourlousse M.D."/>
            <person name="Sekiguchi Y."/>
        </authorList>
    </citation>
    <scope>NUCLEOTIDE SEQUENCE [LARGE SCALE GENOMIC DNA]</scope>
    <source>
        <strain evidence="3">NM7</strain>
    </source>
</reference>
<protein>
    <recommendedName>
        <fullName evidence="4">DUF5689 domain-containing protein</fullName>
    </recommendedName>
</protein>
<keyword evidence="1" id="KW-0732">Signal</keyword>
<evidence type="ECO:0000313" key="3">
    <source>
        <dbReference type="Proteomes" id="UP000076586"/>
    </source>
</evidence>
<feature type="signal peptide" evidence="1">
    <location>
        <begin position="1"/>
        <end position="22"/>
    </location>
</feature>
<dbReference type="PROSITE" id="PS51257">
    <property type="entry name" value="PROKAR_LIPOPROTEIN"/>
    <property type="match status" value="1"/>
</dbReference>
<feature type="chain" id="PRO_5007823783" description="DUF5689 domain-containing protein" evidence="1">
    <location>
        <begin position="23"/>
        <end position="176"/>
    </location>
</feature>
<dbReference type="Proteomes" id="UP000076586">
    <property type="component" value="Unassembled WGS sequence"/>
</dbReference>
<sequence>MKQKFVMGLMLLSVLLLSSCQKDTWRQGTLDYKFTPTTSRTGYFEERQVAYPEDISITGYANQINDFSFLGSVVEVTGDLVAGDVIRGLVIDIDGLEPYTFSNIPVYKNGEVITIADSRNNVAFYNFMMNAFNHMRNTGKQDIIVSAYLQDRYGYAVPGARVEVNIYNDLDVNVND</sequence>
<proteinExistence type="predicted"/>
<dbReference type="RefSeq" id="WP_068703981.1">
    <property type="nucleotide sequence ID" value="NZ_BDCR01000003.1"/>
</dbReference>
<keyword evidence="3" id="KW-1185">Reference proteome</keyword>
<dbReference type="EMBL" id="BDCR01000003">
    <property type="protein sequence ID" value="GAT63105.1"/>
    <property type="molecule type" value="Genomic_DNA"/>
</dbReference>
<reference evidence="3" key="2">
    <citation type="journal article" date="2017" name="Genome Announc.">
        <title>Draft genome sequence of Paludibacter jiangxiensis NM7(T), a propionate-producing fermentative bacterium.</title>
        <authorList>
            <person name="Qiu Y.-L."/>
            <person name="Tourlousse D.M."/>
            <person name="Matsuura N."/>
            <person name="Ohashi A."/>
            <person name="Sekiguchi Y."/>
        </authorList>
    </citation>
    <scope>NUCLEOTIDE SEQUENCE [LARGE SCALE GENOMIC DNA]</scope>
    <source>
        <strain evidence="3">NM7</strain>
    </source>
</reference>